<keyword evidence="2" id="KW-0732">Signal</keyword>
<evidence type="ECO:0000256" key="1">
    <source>
        <dbReference type="SAM" id="MobiDB-lite"/>
    </source>
</evidence>
<proteinExistence type="evidence at transcript level"/>
<sequence>MFKFSGMSLSLAAFVLCLSSMTSVMADSNDEYYYNSLYRDGEGYNDKNVRNLDGIGGGNLLRDLSMLRNRASLYARQQRNTHNLDSLSGMVLGQNKRDMLSGAFLGDSRSFYNPAEKRNMDEMDRSGFSSFIKKKNFDELDRAGFDSFIKRNFDEMDRAGFNSFVKRDLSQNQQKSTTQQSGLHLPSSDHN</sequence>
<reference evidence="3" key="1">
    <citation type="journal article" date="2014" name="Peptides">
        <title>Transcriptome analysis of neuropeptides and G-protein coupled receptors (GPCRs) for neuropeptides in the brown planthopper Nilaparvata lugens.</title>
        <authorList>
            <person name="Tanaka Y."/>
            <person name="Suetsugu Y."/>
            <person name="Yamamoto K."/>
            <person name="Noda H."/>
            <person name="Shinoda T."/>
        </authorList>
    </citation>
    <scope>NUCLEOTIDE SEQUENCE</scope>
</reference>
<organism evidence="3">
    <name type="scientific">Nilaparvata lugens</name>
    <name type="common">Brown planthopper</name>
    <dbReference type="NCBI Taxonomy" id="108931"/>
    <lineage>
        <taxon>Eukaryota</taxon>
        <taxon>Metazoa</taxon>
        <taxon>Ecdysozoa</taxon>
        <taxon>Arthropoda</taxon>
        <taxon>Hexapoda</taxon>
        <taxon>Insecta</taxon>
        <taxon>Pterygota</taxon>
        <taxon>Neoptera</taxon>
        <taxon>Paraneoptera</taxon>
        <taxon>Hemiptera</taxon>
        <taxon>Auchenorrhyncha</taxon>
        <taxon>Fulgoroidea</taxon>
        <taxon>Delphacidae</taxon>
        <taxon>Delphacinae</taxon>
        <taxon>Nilaparvata</taxon>
    </lineage>
</organism>
<gene>
    <name evidence="3" type="primary">ork</name>
</gene>
<evidence type="ECO:0000256" key="2">
    <source>
        <dbReference type="SAM" id="SignalP"/>
    </source>
</evidence>
<feature type="signal peptide" evidence="2">
    <location>
        <begin position="1"/>
        <end position="26"/>
    </location>
</feature>
<dbReference type="EMBL" id="AB817272">
    <property type="protein sequence ID" value="BAO00969.1"/>
    <property type="molecule type" value="mRNA"/>
</dbReference>
<feature type="region of interest" description="Disordered" evidence="1">
    <location>
        <begin position="166"/>
        <end position="191"/>
    </location>
</feature>
<protein>
    <submittedName>
        <fullName evidence="3">Orcokinin</fullName>
    </submittedName>
</protein>
<dbReference type="OrthoDB" id="6614253at2759"/>
<accession>U3U902</accession>
<dbReference type="AlphaFoldDB" id="U3U902"/>
<feature type="chain" id="PRO_5004648427" evidence="2">
    <location>
        <begin position="27"/>
        <end position="191"/>
    </location>
</feature>
<evidence type="ECO:0000313" key="3">
    <source>
        <dbReference type="EMBL" id="BAO00969.1"/>
    </source>
</evidence>
<feature type="compositionally biased region" description="Low complexity" evidence="1">
    <location>
        <begin position="170"/>
        <end position="181"/>
    </location>
</feature>
<name>U3U902_NILLU</name>